<dbReference type="EMBL" id="BAABLM010000001">
    <property type="protein sequence ID" value="GAA4664711.1"/>
    <property type="molecule type" value="Genomic_DNA"/>
</dbReference>
<name>A0ABP8VIW6_9MICO</name>
<evidence type="ECO:0000313" key="3">
    <source>
        <dbReference type="Proteomes" id="UP001501295"/>
    </source>
</evidence>
<evidence type="ECO:0000313" key="2">
    <source>
        <dbReference type="EMBL" id="GAA4664711.1"/>
    </source>
</evidence>
<reference evidence="3" key="1">
    <citation type="journal article" date="2019" name="Int. J. Syst. Evol. Microbiol.">
        <title>The Global Catalogue of Microorganisms (GCM) 10K type strain sequencing project: providing services to taxonomists for standard genome sequencing and annotation.</title>
        <authorList>
            <consortium name="The Broad Institute Genomics Platform"/>
            <consortium name="The Broad Institute Genome Sequencing Center for Infectious Disease"/>
            <person name="Wu L."/>
            <person name="Ma J."/>
        </authorList>
    </citation>
    <scope>NUCLEOTIDE SEQUENCE [LARGE SCALE GENOMIC DNA]</scope>
    <source>
        <strain evidence="3">JCM 18956</strain>
    </source>
</reference>
<comment type="caution">
    <text evidence="2">The sequence shown here is derived from an EMBL/GenBank/DDBJ whole genome shotgun (WGS) entry which is preliminary data.</text>
</comment>
<dbReference type="Proteomes" id="UP001501295">
    <property type="component" value="Unassembled WGS sequence"/>
</dbReference>
<organism evidence="2 3">
    <name type="scientific">Frondihabitans cladoniiphilus</name>
    <dbReference type="NCBI Taxonomy" id="715785"/>
    <lineage>
        <taxon>Bacteria</taxon>
        <taxon>Bacillati</taxon>
        <taxon>Actinomycetota</taxon>
        <taxon>Actinomycetes</taxon>
        <taxon>Micrococcales</taxon>
        <taxon>Microbacteriaceae</taxon>
        <taxon>Frondihabitans</taxon>
    </lineage>
</organism>
<accession>A0ABP8VIW6</accession>
<feature type="compositionally biased region" description="Basic and acidic residues" evidence="1">
    <location>
        <begin position="1"/>
        <end position="12"/>
    </location>
</feature>
<feature type="compositionally biased region" description="Basic and acidic residues" evidence="1">
    <location>
        <begin position="31"/>
        <end position="41"/>
    </location>
</feature>
<keyword evidence="3" id="KW-1185">Reference proteome</keyword>
<proteinExistence type="predicted"/>
<evidence type="ECO:0008006" key="4">
    <source>
        <dbReference type="Google" id="ProtNLM"/>
    </source>
</evidence>
<feature type="region of interest" description="Disordered" evidence="1">
    <location>
        <begin position="1"/>
        <end position="41"/>
    </location>
</feature>
<sequence length="41" mass="4397">MSDARDNDRKDDDEAAVTHPAEVDPETGTDAEDKPVENPSG</sequence>
<protein>
    <recommendedName>
        <fullName evidence="4">Nucleotide exchange factor GrpE</fullName>
    </recommendedName>
</protein>
<gene>
    <name evidence="2" type="ORF">GCM10025780_02120</name>
</gene>
<dbReference type="RefSeq" id="WP_345372184.1">
    <property type="nucleotide sequence ID" value="NZ_BAABLM010000001.1"/>
</dbReference>
<evidence type="ECO:0000256" key="1">
    <source>
        <dbReference type="SAM" id="MobiDB-lite"/>
    </source>
</evidence>